<name>D2UBC5_XANAP</name>
<dbReference type="PROSITE" id="PS00217">
    <property type="entry name" value="SUGAR_TRANSPORT_2"/>
    <property type="match status" value="1"/>
</dbReference>
<feature type="transmembrane region" description="Helical" evidence="5">
    <location>
        <begin position="89"/>
        <end position="108"/>
    </location>
</feature>
<dbReference type="PANTHER" id="PTHR23508">
    <property type="entry name" value="CARBOXYLIC ACID TRANSPORTER PROTEIN HOMOLOG"/>
    <property type="match status" value="1"/>
</dbReference>
<evidence type="ECO:0000256" key="2">
    <source>
        <dbReference type="ARBA" id="ARBA00022692"/>
    </source>
</evidence>
<comment type="subcellular location">
    <subcellularLocation>
        <location evidence="1">Membrane</location>
        <topology evidence="1">Multi-pass membrane protein</topology>
    </subcellularLocation>
</comment>
<dbReference type="eggNOG" id="COG2814">
    <property type="taxonomic scope" value="Bacteria"/>
</dbReference>
<dbReference type="KEGG" id="xal:XALC_0341"/>
<dbReference type="STRING" id="380358.XALC_0341"/>
<feature type="transmembrane region" description="Helical" evidence="5">
    <location>
        <begin position="58"/>
        <end position="77"/>
    </location>
</feature>
<evidence type="ECO:0000313" key="8">
    <source>
        <dbReference type="Proteomes" id="UP000001890"/>
    </source>
</evidence>
<protein>
    <submittedName>
        <fullName evidence="7">Hypothetical major facilitator superfamily protein</fullName>
    </submittedName>
</protein>
<feature type="transmembrane region" description="Helical" evidence="5">
    <location>
        <begin position="260"/>
        <end position="279"/>
    </location>
</feature>
<dbReference type="GO" id="GO:0005886">
    <property type="term" value="C:plasma membrane"/>
    <property type="evidence" value="ECO:0007669"/>
    <property type="project" value="TreeGrafter"/>
</dbReference>
<accession>D2UBC5</accession>
<evidence type="ECO:0000256" key="3">
    <source>
        <dbReference type="ARBA" id="ARBA00022989"/>
    </source>
</evidence>
<evidence type="ECO:0000256" key="4">
    <source>
        <dbReference type="ARBA" id="ARBA00023136"/>
    </source>
</evidence>
<feature type="transmembrane region" description="Helical" evidence="5">
    <location>
        <begin position="415"/>
        <end position="433"/>
    </location>
</feature>
<keyword evidence="3 5" id="KW-1133">Transmembrane helix</keyword>
<dbReference type="Pfam" id="PF07690">
    <property type="entry name" value="MFS_1"/>
    <property type="match status" value="1"/>
</dbReference>
<evidence type="ECO:0000259" key="6">
    <source>
        <dbReference type="PROSITE" id="PS50850"/>
    </source>
</evidence>
<dbReference type="Gene3D" id="1.20.1250.20">
    <property type="entry name" value="MFS general substrate transporter like domains"/>
    <property type="match status" value="1"/>
</dbReference>
<feature type="transmembrane region" description="Helical" evidence="5">
    <location>
        <begin position="21"/>
        <end position="46"/>
    </location>
</feature>
<feature type="transmembrane region" description="Helical" evidence="5">
    <location>
        <begin position="377"/>
        <end position="395"/>
    </location>
</feature>
<feature type="transmembrane region" description="Helical" evidence="5">
    <location>
        <begin position="176"/>
        <end position="199"/>
    </location>
</feature>
<dbReference type="Proteomes" id="UP000001890">
    <property type="component" value="Chromosome"/>
</dbReference>
<dbReference type="InterPro" id="IPR005829">
    <property type="entry name" value="Sugar_transporter_CS"/>
</dbReference>
<dbReference type="InterPro" id="IPR020846">
    <property type="entry name" value="MFS_dom"/>
</dbReference>
<dbReference type="PANTHER" id="PTHR23508:SF10">
    <property type="entry name" value="CARBOXYLIC ACID TRANSPORTER PROTEIN HOMOLOG"/>
    <property type="match status" value="1"/>
</dbReference>
<dbReference type="OrthoDB" id="7066727at2"/>
<keyword evidence="4 5" id="KW-0472">Membrane</keyword>
<dbReference type="EMBL" id="FP565176">
    <property type="protein sequence ID" value="CBA14882.1"/>
    <property type="molecule type" value="Genomic_DNA"/>
</dbReference>
<feature type="transmembrane region" description="Helical" evidence="5">
    <location>
        <begin position="148"/>
        <end position="170"/>
    </location>
</feature>
<dbReference type="SUPFAM" id="SSF103473">
    <property type="entry name" value="MFS general substrate transporter"/>
    <property type="match status" value="1"/>
</dbReference>
<feature type="transmembrane region" description="Helical" evidence="5">
    <location>
        <begin position="299"/>
        <end position="317"/>
    </location>
</feature>
<evidence type="ECO:0000256" key="1">
    <source>
        <dbReference type="ARBA" id="ARBA00004141"/>
    </source>
</evidence>
<dbReference type="GO" id="GO:0046943">
    <property type="term" value="F:carboxylic acid transmembrane transporter activity"/>
    <property type="evidence" value="ECO:0007669"/>
    <property type="project" value="TreeGrafter"/>
</dbReference>
<feature type="transmembrane region" description="Helical" evidence="5">
    <location>
        <begin position="348"/>
        <end position="370"/>
    </location>
</feature>
<organism evidence="7 8">
    <name type="scientific">Xanthomonas albilineans (strain GPE PC73 / CFBP 7063)</name>
    <dbReference type="NCBI Taxonomy" id="380358"/>
    <lineage>
        <taxon>Bacteria</taxon>
        <taxon>Pseudomonadati</taxon>
        <taxon>Pseudomonadota</taxon>
        <taxon>Gammaproteobacteria</taxon>
        <taxon>Lysobacterales</taxon>
        <taxon>Lysobacteraceae</taxon>
        <taxon>Xanthomonas</taxon>
    </lineage>
</organism>
<keyword evidence="8" id="KW-1185">Reference proteome</keyword>
<feature type="transmembrane region" description="Helical" evidence="5">
    <location>
        <begin position="324"/>
        <end position="342"/>
    </location>
</feature>
<keyword evidence="2 5" id="KW-0812">Transmembrane</keyword>
<proteinExistence type="predicted"/>
<dbReference type="RefSeq" id="WP_012914900.1">
    <property type="nucleotide sequence ID" value="NC_013722.1"/>
</dbReference>
<dbReference type="PATRIC" id="fig|29447.3.peg.347"/>
<feature type="transmembrane region" description="Helical" evidence="5">
    <location>
        <begin position="114"/>
        <end position="136"/>
    </location>
</feature>
<reference evidence="7 8" key="1">
    <citation type="journal article" date="2009" name="BMC Genomics">
        <title>The complete genome sequence of Xanthomonas albilineans provides new insights into the reductive genome evolution of the xylem-limited Xanthomonadaceae.</title>
        <authorList>
            <person name="Pieretti I."/>
            <person name="Royer M."/>
            <person name="Barbe V."/>
            <person name="Carrere S."/>
            <person name="Koebnik R."/>
            <person name="Cociancich S."/>
            <person name="Couloux A."/>
            <person name="Darrasse A."/>
            <person name="Gouzy J."/>
            <person name="Jacques M.A."/>
            <person name="Lauber E."/>
            <person name="Manceau C."/>
            <person name="Mangenot S."/>
            <person name="Poussier S."/>
            <person name="Segurens B."/>
            <person name="Szurek B."/>
            <person name="Verdier V."/>
            <person name="Arlat M."/>
            <person name="Rott P."/>
        </authorList>
    </citation>
    <scope>NUCLEOTIDE SEQUENCE [LARGE SCALE GENOMIC DNA]</scope>
    <source>
        <strain evidence="8">GPE PC73 / CFBP 7063</strain>
    </source>
</reference>
<sequence>MPHAAAVPGSLVQDRMGGFQWMAIGICVLLTMLDGFDVMVMAFTASHVSDEWQLSGKLLGGLLSAGLIGMAVGSLCLAPLADRWGRRRLILGCLAILTVGMGASAMAQNVQQLWVLRVFTGLGIGGMFPGVGAITAEYASAKWRSTAVVLQTTGYPIGAAFGGVIADLILEHWHLHWHAVFLFGAGCSLLFMPLVLACLPESLDFLIGRRPPNALAQLNATLLRMRQAPLSELPALPRRDAVPRQGYAVLFVGAMRRRSLLLALAFFLHMFAFYFVLSWTPKLLVAAGMSVQQGITGGTLLNLGGIVGGGVFGWLAVRWSLRWLTLGMFLLAALAMLVFAGYSTQLAAAFAIALFIGAAVFAAMSGLYATAPVVFDAWIRGTGLGWAIGIGRLGAILSPPTVGLLIDAGWEPSRLYMIFTLPLLLAAAALLALRAR</sequence>
<gene>
    <name evidence="7" type="ordered locus">XALc_0341</name>
</gene>
<feature type="domain" description="Major facilitator superfamily (MFS) profile" evidence="6">
    <location>
        <begin position="23"/>
        <end position="436"/>
    </location>
</feature>
<dbReference type="InterPro" id="IPR011701">
    <property type="entry name" value="MFS"/>
</dbReference>
<dbReference type="PROSITE" id="PS50850">
    <property type="entry name" value="MFS"/>
    <property type="match status" value="1"/>
</dbReference>
<dbReference type="InterPro" id="IPR036259">
    <property type="entry name" value="MFS_trans_sf"/>
</dbReference>
<dbReference type="GeneID" id="57875650"/>
<dbReference type="AlphaFoldDB" id="D2UBC5"/>
<dbReference type="PROSITE" id="PS00216">
    <property type="entry name" value="SUGAR_TRANSPORT_1"/>
    <property type="match status" value="1"/>
</dbReference>
<evidence type="ECO:0000256" key="5">
    <source>
        <dbReference type="SAM" id="Phobius"/>
    </source>
</evidence>
<evidence type="ECO:0000313" key="7">
    <source>
        <dbReference type="EMBL" id="CBA14882.1"/>
    </source>
</evidence>